<feature type="transmembrane region" description="Helical" evidence="1">
    <location>
        <begin position="293"/>
        <end position="311"/>
    </location>
</feature>
<proteinExistence type="predicted"/>
<dbReference type="Proteomes" id="UP000192934">
    <property type="component" value="Chromosome I"/>
</dbReference>
<dbReference type="Gene3D" id="1.20.120.1760">
    <property type="match status" value="1"/>
</dbReference>
<protein>
    <submittedName>
        <fullName evidence="2">Uncharacterized protein</fullName>
    </submittedName>
</protein>
<name>A0A1X7GY70_9SPHN</name>
<keyword evidence="3" id="KW-1185">Reference proteome</keyword>
<dbReference type="AlphaFoldDB" id="A0A1X7GY70"/>
<evidence type="ECO:0000313" key="2">
    <source>
        <dbReference type="EMBL" id="SMF75794.1"/>
    </source>
</evidence>
<dbReference type="Gene3D" id="3.90.550.10">
    <property type="entry name" value="Spore Coat Polysaccharide Biosynthesis Protein SpsA, Chain A"/>
    <property type="match status" value="1"/>
</dbReference>
<dbReference type="STRING" id="941907.SAMN06295910_2381"/>
<evidence type="ECO:0000256" key="1">
    <source>
        <dbReference type="SAM" id="Phobius"/>
    </source>
</evidence>
<accession>A0A1X7GY70</accession>
<dbReference type="OrthoDB" id="8477220at2"/>
<feature type="transmembrane region" description="Helical" evidence="1">
    <location>
        <begin position="358"/>
        <end position="387"/>
    </location>
</feature>
<dbReference type="EMBL" id="LT840185">
    <property type="protein sequence ID" value="SMF75794.1"/>
    <property type="molecule type" value="Genomic_DNA"/>
</dbReference>
<feature type="transmembrane region" description="Helical" evidence="1">
    <location>
        <begin position="317"/>
        <end position="337"/>
    </location>
</feature>
<dbReference type="InterPro" id="IPR029044">
    <property type="entry name" value="Nucleotide-diphossugar_trans"/>
</dbReference>
<feature type="transmembrane region" description="Helical" evidence="1">
    <location>
        <begin position="239"/>
        <end position="256"/>
    </location>
</feature>
<gene>
    <name evidence="2" type="ORF">SAMN06295910_2381</name>
</gene>
<organism evidence="2 3">
    <name type="scientific">Allosphingosinicella indica</name>
    <dbReference type="NCBI Taxonomy" id="941907"/>
    <lineage>
        <taxon>Bacteria</taxon>
        <taxon>Pseudomonadati</taxon>
        <taxon>Pseudomonadota</taxon>
        <taxon>Alphaproteobacteria</taxon>
        <taxon>Sphingomonadales</taxon>
        <taxon>Sphingomonadaceae</taxon>
        <taxon>Allosphingosinicella</taxon>
    </lineage>
</organism>
<evidence type="ECO:0000313" key="3">
    <source>
        <dbReference type="Proteomes" id="UP000192934"/>
    </source>
</evidence>
<keyword evidence="1" id="KW-1133">Transmembrane helix</keyword>
<dbReference type="InterPro" id="IPR043130">
    <property type="entry name" value="CDP-OH_PTrfase_TM_dom"/>
</dbReference>
<reference evidence="3" key="1">
    <citation type="submission" date="2017-04" db="EMBL/GenBank/DDBJ databases">
        <authorList>
            <person name="Varghese N."/>
            <person name="Submissions S."/>
        </authorList>
    </citation>
    <scope>NUCLEOTIDE SEQUENCE [LARGE SCALE GENOMIC DNA]</scope>
    <source>
        <strain evidence="3">Dd16</strain>
    </source>
</reference>
<dbReference type="RefSeq" id="WP_085218961.1">
    <property type="nucleotide sequence ID" value="NZ_LT840185.1"/>
</dbReference>
<dbReference type="SUPFAM" id="SSF53448">
    <property type="entry name" value="Nucleotide-diphospho-sugar transferases"/>
    <property type="match status" value="1"/>
</dbReference>
<keyword evidence="1" id="KW-0472">Membrane</keyword>
<keyword evidence="1" id="KW-0812">Transmembrane</keyword>
<sequence length="402" mass="42940">MALAALICAYQDAAGPGGRLRATLPLAGRTLLERQARLAAAAGADPILVLVERLPPDLIAALDRLRGEGISIRVARTVAEAAEAVHPHEPLLLIADGLIADAEHFGRIANASGATLLSRPDDGDETFERIDADSRWAGIARLDGAMLRRTAAMLGEWDLQSTLLRHAVQADVRQVALRGDSEDAPLTIAQRDADLIAIEQKIVESANAARGGWASRYILAPIERLATRLLMPTRVTPDLLRFAAAGLTIVAAVLFARDWLWVGGAVMLAATPLDGAADRLSLLRMEQPRIHDWWAQILPALAAIALAALGFSLSATFGWGSLLLVAVTLAFLLALHGETRGDPVPAAEWLAERKGMTLLMLPFALTWNWIGGLGALALYAAASFFWAQRAVHRPAAPPADED</sequence>